<dbReference type="eggNOG" id="KOG1844">
    <property type="taxonomic scope" value="Eukaryota"/>
</dbReference>
<dbReference type="STRING" id="3988.B9S7E3"/>
<evidence type="ECO:0000313" key="7">
    <source>
        <dbReference type="EMBL" id="EEF40548.1"/>
    </source>
</evidence>
<dbReference type="InterPro" id="IPR001965">
    <property type="entry name" value="Znf_PHD"/>
</dbReference>
<evidence type="ECO:0000256" key="3">
    <source>
        <dbReference type="ARBA" id="ARBA00022833"/>
    </source>
</evidence>
<evidence type="ECO:0000256" key="4">
    <source>
        <dbReference type="ARBA" id="ARBA00023015"/>
    </source>
</evidence>
<dbReference type="PANTHER" id="PTHR46201">
    <property type="entry name" value="PHD FINGER PROTEIN MALE MEIOCYTE DEATH 1-RELATED"/>
    <property type="match status" value="1"/>
</dbReference>
<dbReference type="GO" id="GO:0008270">
    <property type="term" value="F:zinc ion binding"/>
    <property type="evidence" value="ECO:0007669"/>
    <property type="project" value="UniProtKB-KW"/>
</dbReference>
<dbReference type="Proteomes" id="UP000008311">
    <property type="component" value="Unassembled WGS sequence"/>
</dbReference>
<evidence type="ECO:0000256" key="5">
    <source>
        <dbReference type="ARBA" id="ARBA00023163"/>
    </source>
</evidence>
<dbReference type="InterPro" id="IPR013083">
    <property type="entry name" value="Znf_RING/FYVE/PHD"/>
</dbReference>
<organism evidence="7 8">
    <name type="scientific">Ricinus communis</name>
    <name type="common">Castor bean</name>
    <dbReference type="NCBI Taxonomy" id="3988"/>
    <lineage>
        <taxon>Eukaryota</taxon>
        <taxon>Viridiplantae</taxon>
        <taxon>Streptophyta</taxon>
        <taxon>Embryophyta</taxon>
        <taxon>Tracheophyta</taxon>
        <taxon>Spermatophyta</taxon>
        <taxon>Magnoliopsida</taxon>
        <taxon>eudicotyledons</taxon>
        <taxon>Gunneridae</taxon>
        <taxon>Pentapetalae</taxon>
        <taxon>rosids</taxon>
        <taxon>fabids</taxon>
        <taxon>Malpighiales</taxon>
        <taxon>Euphorbiaceae</taxon>
        <taxon>Acalyphoideae</taxon>
        <taxon>Acalypheae</taxon>
        <taxon>Ricinus</taxon>
    </lineage>
</organism>
<dbReference type="Pfam" id="PF00628">
    <property type="entry name" value="PHD"/>
    <property type="match status" value="1"/>
</dbReference>
<dbReference type="Pfam" id="PF25565">
    <property type="entry name" value="Ubiquitin_At1g33420"/>
    <property type="match status" value="1"/>
</dbReference>
<dbReference type="InterPro" id="IPR019787">
    <property type="entry name" value="Znf_PHD-finger"/>
</dbReference>
<accession>B9S7E3</accession>
<dbReference type="OMA" id="EIYWGLR"/>
<sequence length="652" mass="74500">MSHLELVTSCKKRKRGEKVFRFKTFGEHGYPVEFDGSFRQNVQALLEFGYSESNICSGIPSWSFQLEVSCHPPFHILLFVIEEPIDASLDHHCKHCLYVGWGHHLICNKKYHFVLPSKDTVIAFLNCEGNFDDTISVRSKINMVDLQGHILHGVFHSNGFGHLLCVNGMEAGSNLAGRQIMEFWDRLCTGLQARKVSLNDISQKRSMELRLLHGIAYGEPWFGQWGYKFERGNFGVTQPIYQKAIESIQGMHLSILLHYLANSNHDLPGIMSRYQTLSDYSLATLGDLLHFMFELKARLPEEKCIDSYSTGIAMEPTCRWSPKRIEMATRVIIEALKRADFRWVSRQEVRDAARAYIGDTGLLDFVLKSLGNRIVGNYLVRRSLNPVTKVLEYCLEDVSNVFPAQESLSINNSKVKGRYKITKSQVIRDIYYFYKYILKDQKQTLNLGIFTAIQAAARIILDTKFLAKDYHIELPSRIDLGLGGKLKLYCTVVLRNDEETSEGINKAMPPFERITMKANATFDELKQEVEKHFSELYWGLRSFIAESILNLNTNGSDLVFGQVEMGQKIVVEGSNNERGMINQLIYESGLNSKIFDCPCGTKDDDGERMVSCDICEVWQHTRCVRIPNHQEIPHIFLCSRCEHEITISPSLP</sequence>
<dbReference type="EMBL" id="EQ973884">
    <property type="protein sequence ID" value="EEF40548.1"/>
    <property type="molecule type" value="Genomic_DNA"/>
</dbReference>
<evidence type="ECO:0000256" key="1">
    <source>
        <dbReference type="ARBA" id="ARBA00022723"/>
    </source>
</evidence>
<keyword evidence="8" id="KW-1185">Reference proteome</keyword>
<keyword evidence="3" id="KW-0862">Zinc</keyword>
<dbReference type="InParanoid" id="B9S7E3"/>
<evidence type="ECO:0000256" key="2">
    <source>
        <dbReference type="ARBA" id="ARBA00022771"/>
    </source>
</evidence>
<dbReference type="InterPro" id="IPR019786">
    <property type="entry name" value="Zinc_finger_PHD-type_CS"/>
</dbReference>
<keyword evidence="2" id="KW-0863">Zinc-finger</keyword>
<dbReference type="OrthoDB" id="436852at2759"/>
<keyword evidence="4" id="KW-0805">Transcription regulation</keyword>
<proteinExistence type="predicted"/>
<name>B9S7E3_RICCO</name>
<dbReference type="PROSITE" id="PS01359">
    <property type="entry name" value="ZF_PHD_1"/>
    <property type="match status" value="1"/>
</dbReference>
<evidence type="ECO:0000259" key="6">
    <source>
        <dbReference type="SMART" id="SM00249"/>
    </source>
</evidence>
<feature type="domain" description="Zinc finger PHD-type" evidence="6">
    <location>
        <begin position="596"/>
        <end position="642"/>
    </location>
</feature>
<dbReference type="Pfam" id="PF25874">
    <property type="entry name" value="WHD_plant_repro"/>
    <property type="match status" value="1"/>
</dbReference>
<gene>
    <name evidence="7" type="ORF">RCOM_0778080</name>
</gene>
<dbReference type="SMART" id="SM00249">
    <property type="entry name" value="PHD"/>
    <property type="match status" value="1"/>
</dbReference>
<protein>
    <submittedName>
        <fullName evidence="7">DNA binding protein, putative</fullName>
    </submittedName>
</protein>
<dbReference type="InterPro" id="IPR059080">
    <property type="entry name" value="WHD_PTC1"/>
</dbReference>
<dbReference type="KEGG" id="rcu:8268153"/>
<dbReference type="AlphaFoldDB" id="B9S7E3"/>
<dbReference type="SUPFAM" id="SSF57903">
    <property type="entry name" value="FYVE/PHD zinc finger"/>
    <property type="match status" value="1"/>
</dbReference>
<keyword evidence="1" id="KW-0479">Metal-binding</keyword>
<dbReference type="PANTHER" id="PTHR46201:SF1">
    <property type="entry name" value="PHD FINGER PROTEIN MALE STERILITY 1"/>
    <property type="match status" value="1"/>
</dbReference>
<dbReference type="InterPro" id="IPR058054">
    <property type="entry name" value="Znf_MS1-like"/>
</dbReference>
<dbReference type="CDD" id="cd15556">
    <property type="entry name" value="PHD_MMD1_like"/>
    <property type="match status" value="1"/>
</dbReference>
<keyword evidence="5" id="KW-0804">Transcription</keyword>
<reference evidence="8" key="1">
    <citation type="journal article" date="2010" name="Nat. Biotechnol.">
        <title>Draft genome sequence of the oilseed species Ricinus communis.</title>
        <authorList>
            <person name="Chan A.P."/>
            <person name="Crabtree J."/>
            <person name="Zhao Q."/>
            <person name="Lorenzi H."/>
            <person name="Orvis J."/>
            <person name="Puiu D."/>
            <person name="Melake-Berhan A."/>
            <person name="Jones K.M."/>
            <person name="Redman J."/>
            <person name="Chen G."/>
            <person name="Cahoon E.B."/>
            <person name="Gedil M."/>
            <person name="Stanke M."/>
            <person name="Haas B.J."/>
            <person name="Wortman J.R."/>
            <person name="Fraser-Liggett C.M."/>
            <person name="Ravel J."/>
            <person name="Rabinowicz P.D."/>
        </authorList>
    </citation>
    <scope>NUCLEOTIDE SEQUENCE [LARGE SCALE GENOMIC DNA]</scope>
    <source>
        <strain evidence="8">cv. Hale</strain>
    </source>
</reference>
<dbReference type="InterPro" id="IPR057765">
    <property type="entry name" value="MS1-like_ubiquitin"/>
</dbReference>
<dbReference type="InterPro" id="IPR011011">
    <property type="entry name" value="Znf_FYVE_PHD"/>
</dbReference>
<dbReference type="Gene3D" id="3.30.40.10">
    <property type="entry name" value="Zinc/RING finger domain, C3HC4 (zinc finger)"/>
    <property type="match status" value="1"/>
</dbReference>
<evidence type="ECO:0000313" key="8">
    <source>
        <dbReference type="Proteomes" id="UP000008311"/>
    </source>
</evidence>